<evidence type="ECO:0000256" key="3">
    <source>
        <dbReference type="ARBA" id="ARBA00022697"/>
    </source>
</evidence>
<sequence>MRPSFLSFSLLSDRIAAMAVKTSFSSSEFSQILARYDLGALLDFAPIAHGSVQTNFLLRTTQGRFVFRYYENRSPGSVSFESHLIQYLTDQHYPCPAVLLDRYGEALGVYREKPYLLFTFVEGEHLEQPDERQRRQLIQRVAQLQRITRDYQPVNKDERLNYTVENCRALARQQARRIGTANARQKLAWFERVLSRLSLPPSLPLGICHCDFHFSNILFKDGEFAALLDFDDANYTFLTYDLATLINPFLPTFDWHSWSDFQPGDNILDFSAARWTVREYERYRPLHPSEKQYLFDVFQLSIMFDCIWYFERGPASAFFEKRKIDALDAFGRDAFYLHLFG</sequence>
<dbReference type="CDD" id="cd05153">
    <property type="entry name" value="HomoserineK_II"/>
    <property type="match status" value="1"/>
</dbReference>
<evidence type="ECO:0000259" key="8">
    <source>
        <dbReference type="Pfam" id="PF01636"/>
    </source>
</evidence>
<dbReference type="Pfam" id="PF01636">
    <property type="entry name" value="APH"/>
    <property type="match status" value="1"/>
</dbReference>
<dbReference type="InterPro" id="IPR002575">
    <property type="entry name" value="Aminoglycoside_PTrfase"/>
</dbReference>
<keyword evidence="10" id="KW-1185">Reference proteome</keyword>
<reference evidence="10" key="1">
    <citation type="submission" date="2018-12" db="EMBL/GenBank/DDBJ databases">
        <title>Tengunoibacter tsumagoiensis gen. nov., sp. nov., Dictyobacter kobayashii sp. nov., D. alpinus sp. nov., and D. joshuensis sp. nov. and description of Dictyobacteraceae fam. nov. within the order Ktedonobacterales isolated from Tengu-no-mugimeshi.</title>
        <authorList>
            <person name="Wang C.M."/>
            <person name="Zheng Y."/>
            <person name="Sakai Y."/>
            <person name="Toyoda A."/>
            <person name="Minakuchi Y."/>
            <person name="Abe K."/>
            <person name="Yokota A."/>
            <person name="Yabe S."/>
        </authorList>
    </citation>
    <scope>NUCLEOTIDE SEQUENCE [LARGE SCALE GENOMIC DNA]</scope>
    <source>
        <strain evidence="10">S-27</strain>
    </source>
</reference>
<dbReference type="Gene3D" id="3.90.1200.10">
    <property type="match status" value="1"/>
</dbReference>
<evidence type="ECO:0000256" key="5">
    <source>
        <dbReference type="ARBA" id="ARBA00022777"/>
    </source>
</evidence>
<keyword evidence="4" id="KW-0547">Nucleotide-binding</keyword>
<dbReference type="GO" id="GO:0005524">
    <property type="term" value="F:ATP binding"/>
    <property type="evidence" value="ECO:0007669"/>
    <property type="project" value="UniProtKB-KW"/>
</dbReference>
<dbReference type="InterPro" id="IPR050249">
    <property type="entry name" value="Pseudomonas-type_ThrB"/>
</dbReference>
<dbReference type="InterPro" id="IPR005280">
    <property type="entry name" value="Homoserine_kinase_II"/>
</dbReference>
<dbReference type="AlphaFoldDB" id="A0A401ZJ62"/>
<keyword evidence="2" id="KW-0808">Transferase</keyword>
<keyword evidence="6" id="KW-0067">ATP-binding</keyword>
<feature type="domain" description="Aminoglycoside phosphotransferase" evidence="8">
    <location>
        <begin position="44"/>
        <end position="285"/>
    </location>
</feature>
<keyword evidence="5" id="KW-0418">Kinase</keyword>
<keyword evidence="3" id="KW-0791">Threonine biosynthesis</keyword>
<evidence type="ECO:0000256" key="2">
    <source>
        <dbReference type="ARBA" id="ARBA00022679"/>
    </source>
</evidence>
<dbReference type="PANTHER" id="PTHR21064:SF6">
    <property type="entry name" value="AMINOGLYCOSIDE PHOSPHOTRANSFERASE DOMAIN-CONTAINING PROTEIN"/>
    <property type="match status" value="1"/>
</dbReference>
<name>A0A401ZJ62_9CHLR</name>
<evidence type="ECO:0000256" key="4">
    <source>
        <dbReference type="ARBA" id="ARBA00022741"/>
    </source>
</evidence>
<evidence type="ECO:0000313" key="9">
    <source>
        <dbReference type="EMBL" id="GCE06895.1"/>
    </source>
</evidence>
<accession>A0A401ZJ62</accession>
<organism evidence="9 10">
    <name type="scientific">Dictyobacter aurantiacus</name>
    <dbReference type="NCBI Taxonomy" id="1936993"/>
    <lineage>
        <taxon>Bacteria</taxon>
        <taxon>Bacillati</taxon>
        <taxon>Chloroflexota</taxon>
        <taxon>Ktedonobacteria</taxon>
        <taxon>Ktedonobacterales</taxon>
        <taxon>Dictyobacteraceae</taxon>
        <taxon>Dictyobacter</taxon>
    </lineage>
</organism>
<keyword evidence="1" id="KW-0028">Amino-acid biosynthesis</keyword>
<proteinExistence type="inferred from homology"/>
<evidence type="ECO:0000256" key="7">
    <source>
        <dbReference type="ARBA" id="ARBA00038240"/>
    </source>
</evidence>
<dbReference type="GO" id="GO:0004413">
    <property type="term" value="F:homoserine kinase activity"/>
    <property type="evidence" value="ECO:0007669"/>
    <property type="project" value="InterPro"/>
</dbReference>
<dbReference type="PANTHER" id="PTHR21064">
    <property type="entry name" value="AMINOGLYCOSIDE PHOSPHOTRANSFERASE DOMAIN-CONTAINING PROTEIN-RELATED"/>
    <property type="match status" value="1"/>
</dbReference>
<protein>
    <recommendedName>
        <fullName evidence="8">Aminoglycoside phosphotransferase domain-containing protein</fullName>
    </recommendedName>
</protein>
<dbReference type="Gene3D" id="3.30.200.20">
    <property type="entry name" value="Phosphorylase Kinase, domain 1"/>
    <property type="match status" value="1"/>
</dbReference>
<evidence type="ECO:0000313" key="10">
    <source>
        <dbReference type="Proteomes" id="UP000287224"/>
    </source>
</evidence>
<gene>
    <name evidence="9" type="ORF">KDAU_42240</name>
</gene>
<evidence type="ECO:0000256" key="6">
    <source>
        <dbReference type="ARBA" id="ARBA00022840"/>
    </source>
</evidence>
<comment type="caution">
    <text evidence="9">The sequence shown here is derived from an EMBL/GenBank/DDBJ whole genome shotgun (WGS) entry which is preliminary data.</text>
</comment>
<dbReference type="SUPFAM" id="SSF56112">
    <property type="entry name" value="Protein kinase-like (PK-like)"/>
    <property type="match status" value="1"/>
</dbReference>
<evidence type="ECO:0000256" key="1">
    <source>
        <dbReference type="ARBA" id="ARBA00022605"/>
    </source>
</evidence>
<dbReference type="InterPro" id="IPR011009">
    <property type="entry name" value="Kinase-like_dom_sf"/>
</dbReference>
<comment type="similarity">
    <text evidence="7">Belongs to the pseudomonas-type ThrB family.</text>
</comment>
<dbReference type="GO" id="GO:0009088">
    <property type="term" value="P:threonine biosynthetic process"/>
    <property type="evidence" value="ECO:0007669"/>
    <property type="project" value="UniProtKB-KW"/>
</dbReference>
<dbReference type="EMBL" id="BIFQ01000001">
    <property type="protein sequence ID" value="GCE06895.1"/>
    <property type="molecule type" value="Genomic_DNA"/>
</dbReference>
<dbReference type="Proteomes" id="UP000287224">
    <property type="component" value="Unassembled WGS sequence"/>
</dbReference>